<name>A0ACC6NZ29_9BURK</name>
<proteinExistence type="predicted"/>
<evidence type="ECO:0000313" key="1">
    <source>
        <dbReference type="EMBL" id="MEJ7137198.1"/>
    </source>
</evidence>
<gene>
    <name evidence="1" type="ORF">RV045_01980</name>
</gene>
<protein>
    <submittedName>
        <fullName evidence="1">Phospholipase</fullName>
    </submittedName>
</protein>
<accession>A0ACC6NZ29</accession>
<comment type="caution">
    <text evidence="1">The sequence shown here is derived from an EMBL/GenBank/DDBJ whole genome shotgun (WGS) entry which is preliminary data.</text>
</comment>
<dbReference type="EMBL" id="JAWDIE010000002">
    <property type="protein sequence ID" value="MEJ7137198.1"/>
    <property type="molecule type" value="Genomic_DNA"/>
</dbReference>
<dbReference type="Proteomes" id="UP001364695">
    <property type="component" value="Unassembled WGS sequence"/>
</dbReference>
<sequence length="371" mass="39992">MAAAALQIFAGPLAREHIRQSGLNPQDIHAIAGAAGGPKGLILGPLDRHIFGHWLAGAQPQARPPVHLIGASIGAWRMASACLPDPVQGLLDLEAAYIAQDYPPGPKGKRPDAATVSRLFARQLAGHMGAETTGLAWTQPVRYALHLVTSRGLGALKDPGRAAMALGYGAAWAANAVNRRHLGRWLRRTVFSSAGAALPFLENAPGDLSTDRVTLNDTNALDALRASCSIPFVLEPVRDIAGSPPGAHWDGGITDYHLRLPWTAGQNGHAPIVLVPHFQPTMVPGWLDKPWRRRHRSDAPMDRVVLLCPSPAWVARLPGGKLPDRQDFATYAIDTPARQQAWRTAVAMSQQLADAWDAWLQRPDVDRVQPL</sequence>
<keyword evidence="2" id="KW-1185">Reference proteome</keyword>
<evidence type="ECO:0000313" key="2">
    <source>
        <dbReference type="Proteomes" id="UP001364695"/>
    </source>
</evidence>
<reference evidence="1" key="1">
    <citation type="submission" date="2023-10" db="EMBL/GenBank/DDBJ databases">
        <title>Amphibacter perezi, gen. nov., sp. nov. a novel taxa of the family Comamonadaceae, class Betaproteobacteria isolated from the skin microbiota of Pelophylax perezi from different populations.</title>
        <authorList>
            <person name="Costa S."/>
            <person name="Proenca D.N."/>
            <person name="Lopes I."/>
            <person name="Morais P.V."/>
        </authorList>
    </citation>
    <scope>NUCLEOTIDE SEQUENCE</scope>
    <source>
        <strain evidence="1">SL12-8</strain>
    </source>
</reference>
<organism evidence="1 2">
    <name type="scientific">Amphibiibacter pelophylacis</name>
    <dbReference type="NCBI Taxonomy" id="1799477"/>
    <lineage>
        <taxon>Bacteria</taxon>
        <taxon>Pseudomonadati</taxon>
        <taxon>Pseudomonadota</taxon>
        <taxon>Betaproteobacteria</taxon>
        <taxon>Burkholderiales</taxon>
        <taxon>Sphaerotilaceae</taxon>
        <taxon>Amphibiibacter</taxon>
    </lineage>
</organism>